<comment type="caution">
    <text evidence="1">The sequence shown here is derived from an EMBL/GenBank/DDBJ whole genome shotgun (WGS) entry which is preliminary data.</text>
</comment>
<name>A0A8X6GKA4_TRICU</name>
<evidence type="ECO:0000313" key="2">
    <source>
        <dbReference type="Proteomes" id="UP000887116"/>
    </source>
</evidence>
<evidence type="ECO:0000313" key="1">
    <source>
        <dbReference type="EMBL" id="GFR03710.1"/>
    </source>
</evidence>
<dbReference type="EMBL" id="BMAO01005755">
    <property type="protein sequence ID" value="GFR03710.1"/>
    <property type="molecule type" value="Genomic_DNA"/>
</dbReference>
<sequence>MMTKHFHTSLLRLETIKCVPKLQVITRMKRIPSPLSPKPSFPSLAKTFKHHFTLNLTTVPIIPTFGVDGEPSTIAKRSHSLATTAFHSPW</sequence>
<organism evidence="1 2">
    <name type="scientific">Trichonephila clavata</name>
    <name type="common">Joro spider</name>
    <name type="synonym">Nephila clavata</name>
    <dbReference type="NCBI Taxonomy" id="2740835"/>
    <lineage>
        <taxon>Eukaryota</taxon>
        <taxon>Metazoa</taxon>
        <taxon>Ecdysozoa</taxon>
        <taxon>Arthropoda</taxon>
        <taxon>Chelicerata</taxon>
        <taxon>Arachnida</taxon>
        <taxon>Araneae</taxon>
        <taxon>Araneomorphae</taxon>
        <taxon>Entelegynae</taxon>
        <taxon>Araneoidea</taxon>
        <taxon>Nephilidae</taxon>
        <taxon>Trichonephila</taxon>
    </lineage>
</organism>
<protein>
    <submittedName>
        <fullName evidence="1">Uncharacterized protein</fullName>
    </submittedName>
</protein>
<reference evidence="1" key="1">
    <citation type="submission" date="2020-07" db="EMBL/GenBank/DDBJ databases">
        <title>Multicomponent nature underlies the extraordinary mechanical properties of spider dragline silk.</title>
        <authorList>
            <person name="Kono N."/>
            <person name="Nakamura H."/>
            <person name="Mori M."/>
            <person name="Yoshida Y."/>
            <person name="Ohtoshi R."/>
            <person name="Malay A.D."/>
            <person name="Moran D.A.P."/>
            <person name="Tomita M."/>
            <person name="Numata K."/>
            <person name="Arakawa K."/>
        </authorList>
    </citation>
    <scope>NUCLEOTIDE SEQUENCE</scope>
</reference>
<gene>
    <name evidence="1" type="ORF">TNCT_397261</name>
</gene>
<dbReference type="AlphaFoldDB" id="A0A8X6GKA4"/>
<proteinExistence type="predicted"/>
<accession>A0A8X6GKA4</accession>
<keyword evidence="2" id="KW-1185">Reference proteome</keyword>
<dbReference type="Proteomes" id="UP000887116">
    <property type="component" value="Unassembled WGS sequence"/>
</dbReference>